<gene>
    <name evidence="4" type="ORF">CAOG_005183</name>
</gene>
<dbReference type="OrthoDB" id="329666at2759"/>
<protein>
    <recommendedName>
        <fullName evidence="6">Mini-chromosome maintenance complex-binding protein</fullName>
    </recommendedName>
</protein>
<dbReference type="PANTHER" id="PTHR13489:SF0">
    <property type="entry name" value="MINI-CHROMOSOME MAINTENANCE COMPLEX-BINDING PROTEIN"/>
    <property type="match status" value="1"/>
</dbReference>
<evidence type="ECO:0000313" key="5">
    <source>
        <dbReference type="Proteomes" id="UP000008743"/>
    </source>
</evidence>
<organism evidence="4 5">
    <name type="scientific">Capsaspora owczarzaki (strain ATCC 30864)</name>
    <dbReference type="NCBI Taxonomy" id="595528"/>
    <lineage>
        <taxon>Eukaryota</taxon>
        <taxon>Filasterea</taxon>
        <taxon>Capsaspora</taxon>
    </lineage>
</organism>
<sequence>MQELWLAQPLLVAQQILDANFANAFQEQIAEQQRAAAVLQQHGGAYASMFGRGGSHGAAIAAMVANDDAAANGNAAASSADAFARPAEMADTSLAYAQAIERHYLELLNDPSNYHRIPLVNNTPVSLLKPNTLVRFRCMIQDTADELSMGVAAFSVTDAAQQTRILSGLYRDHESIDECDHGSESLISRQTFVGIPIPGEAPWVQEHHQALALYHGAVSSDPVATPAATPSVRSKRGYEEDDEPAEPSLMLPTSNIVPPSVAKRVQSVADRAQLDRVTSQQANTPLSVADALSTCFPVPYQQAGPVCHIKIYHGYDDVKVASVLDVVGILTFEQDHFEEPVFEHEEFRPSSLVPRIHCITFTMPKSTNPLVPHAQSAVFAGERLAIAAQAQMLRSHAVDVFANILLGDQLAAEYLLLHLLSNVYVRRQLMACGKLSLNISNIPDLAESGMPSIASSANGLVNALARTVGALVPNSLLLPLTVNNLNTLRFRPFKNHTLGKLESGVFQLPHHTHLLVDETSLQPAQLEPRGTENCNTISNLLQWQSLEYDFEYHNITFNTDLQVLITSSGKSMFPADCHVPLEPVTSGVVDVLAQMDAATLERLRLYLTMARDFDYSFEQLESEVQNDFVAMRRADRTVTQETFSQLLVVSRLLSLSYGQPQLTPACWQRAKELEQLRVARCAAQSHR</sequence>
<dbReference type="Proteomes" id="UP000008743">
    <property type="component" value="Unassembled WGS sequence"/>
</dbReference>
<evidence type="ECO:0000256" key="3">
    <source>
        <dbReference type="SAM" id="MobiDB-lite"/>
    </source>
</evidence>
<dbReference type="PANTHER" id="PTHR13489">
    <property type="entry name" value="MINI-CHROMOSOME MAINTENANCE COMPLEX-BINDING PROTEIN"/>
    <property type="match status" value="1"/>
</dbReference>
<dbReference type="InterPro" id="IPR019140">
    <property type="entry name" value="MCM_complex-bd"/>
</dbReference>
<dbReference type="EMBL" id="KE346367">
    <property type="protein sequence ID" value="KJE94551.1"/>
    <property type="molecule type" value="Genomic_DNA"/>
</dbReference>
<feature type="region of interest" description="Disordered" evidence="3">
    <location>
        <begin position="221"/>
        <end position="253"/>
    </location>
</feature>
<evidence type="ECO:0000256" key="1">
    <source>
        <dbReference type="ARBA" id="ARBA00004123"/>
    </source>
</evidence>
<dbReference type="PhylomeDB" id="A0A0D2UHH3"/>
<accession>A0A0D2UHH3</accession>
<dbReference type="AlphaFoldDB" id="A0A0D2UHH3"/>
<dbReference type="RefSeq" id="XP_004346868.1">
    <property type="nucleotide sequence ID" value="XM_004346818.1"/>
</dbReference>
<keyword evidence="5" id="KW-1185">Reference proteome</keyword>
<dbReference type="eggNOG" id="KOG2545">
    <property type="taxonomic scope" value="Eukaryota"/>
</dbReference>
<dbReference type="GO" id="GO:0005634">
    <property type="term" value="C:nucleus"/>
    <property type="evidence" value="ECO:0007669"/>
    <property type="project" value="UniProtKB-SubCell"/>
</dbReference>
<comment type="subcellular location">
    <subcellularLocation>
        <location evidence="1">Nucleus</location>
    </subcellularLocation>
</comment>
<reference evidence="5" key="1">
    <citation type="submission" date="2011-02" db="EMBL/GenBank/DDBJ databases">
        <title>The Genome Sequence of Capsaspora owczarzaki ATCC 30864.</title>
        <authorList>
            <person name="Russ C."/>
            <person name="Cuomo C."/>
            <person name="Burger G."/>
            <person name="Gray M.W."/>
            <person name="Holland P.W.H."/>
            <person name="King N."/>
            <person name="Lang F.B.F."/>
            <person name="Roger A.J."/>
            <person name="Ruiz-Trillo I."/>
            <person name="Young S.K."/>
            <person name="Zeng Q."/>
            <person name="Gargeya S."/>
            <person name="Alvarado L."/>
            <person name="Berlin A."/>
            <person name="Chapman S.B."/>
            <person name="Chen Z."/>
            <person name="Freedman E."/>
            <person name="Gellesch M."/>
            <person name="Goldberg J."/>
            <person name="Griggs A."/>
            <person name="Gujja S."/>
            <person name="Heilman E."/>
            <person name="Heiman D."/>
            <person name="Howarth C."/>
            <person name="Mehta T."/>
            <person name="Neiman D."/>
            <person name="Pearson M."/>
            <person name="Roberts A."/>
            <person name="Saif S."/>
            <person name="Shea T."/>
            <person name="Shenoy N."/>
            <person name="Sisk P."/>
            <person name="Stolte C."/>
            <person name="Sykes S."/>
            <person name="White J."/>
            <person name="Yandava C."/>
            <person name="Haas B."/>
            <person name="Nusbaum C."/>
            <person name="Birren B."/>
        </authorList>
    </citation>
    <scope>NUCLEOTIDE SEQUENCE</scope>
    <source>
        <strain evidence="5">ATCC 30864</strain>
    </source>
</reference>
<name>A0A0D2UHH3_CAPO3</name>
<evidence type="ECO:0000256" key="2">
    <source>
        <dbReference type="ARBA" id="ARBA00023242"/>
    </source>
</evidence>
<dbReference type="GO" id="GO:0006261">
    <property type="term" value="P:DNA-templated DNA replication"/>
    <property type="evidence" value="ECO:0007669"/>
    <property type="project" value="TreeGrafter"/>
</dbReference>
<dbReference type="InParanoid" id="A0A0D2UHH3"/>
<evidence type="ECO:0000313" key="4">
    <source>
        <dbReference type="EMBL" id="KJE94551.1"/>
    </source>
</evidence>
<dbReference type="Pfam" id="PF09739">
    <property type="entry name" value="MCM_bind"/>
    <property type="match status" value="1"/>
</dbReference>
<dbReference type="STRING" id="595528.A0A0D2UHH3"/>
<evidence type="ECO:0008006" key="6">
    <source>
        <dbReference type="Google" id="ProtNLM"/>
    </source>
</evidence>
<proteinExistence type="predicted"/>
<keyword evidence="2" id="KW-0539">Nucleus</keyword>
<dbReference type="FunCoup" id="A0A0D2UHH3">
    <property type="interactions" value="9"/>
</dbReference>
<dbReference type="GO" id="GO:0003682">
    <property type="term" value="F:chromatin binding"/>
    <property type="evidence" value="ECO:0007669"/>
    <property type="project" value="TreeGrafter"/>
</dbReference>
<dbReference type="OMA" id="EEHTEMI"/>